<sequence>MTSFILSCSLFLISVFAVTDAETCAIQNISTWTGIFQPQDYPQPYKPNMDCYWLVQVSQGNRIELNFRDFAMDAVPIEEAGNCPNDYVAVIEGSFGSTDVIRRLCGSNQLPSNQSTIVSSSNSLLVHMHTDSVNGNRGFVARHQ</sequence>
<dbReference type="STRING" id="46731.A0A3M6TTB6"/>
<feature type="disulfide bond" evidence="3">
    <location>
        <begin position="24"/>
        <end position="51"/>
    </location>
</feature>
<dbReference type="Proteomes" id="UP000275408">
    <property type="component" value="Unassembled WGS sequence"/>
</dbReference>
<evidence type="ECO:0000313" key="7">
    <source>
        <dbReference type="Proteomes" id="UP000275408"/>
    </source>
</evidence>
<dbReference type="OrthoDB" id="4405280at2759"/>
<gene>
    <name evidence="6" type="ORF">pdam_00006055</name>
</gene>
<comment type="caution">
    <text evidence="6">The sequence shown here is derived from an EMBL/GenBank/DDBJ whole genome shotgun (WGS) entry which is preliminary data.</text>
</comment>
<keyword evidence="4" id="KW-0732">Signal</keyword>
<dbReference type="PROSITE" id="PS01180">
    <property type="entry name" value="CUB"/>
    <property type="match status" value="1"/>
</dbReference>
<evidence type="ECO:0000256" key="1">
    <source>
        <dbReference type="ARBA" id="ARBA00022737"/>
    </source>
</evidence>
<dbReference type="EMBL" id="RCHS01002978">
    <property type="protein sequence ID" value="RMX44538.1"/>
    <property type="molecule type" value="Genomic_DNA"/>
</dbReference>
<feature type="non-terminal residue" evidence="6">
    <location>
        <position position="144"/>
    </location>
</feature>
<organism evidence="6 7">
    <name type="scientific">Pocillopora damicornis</name>
    <name type="common">Cauliflower coral</name>
    <name type="synonym">Millepora damicornis</name>
    <dbReference type="NCBI Taxonomy" id="46731"/>
    <lineage>
        <taxon>Eukaryota</taxon>
        <taxon>Metazoa</taxon>
        <taxon>Cnidaria</taxon>
        <taxon>Anthozoa</taxon>
        <taxon>Hexacorallia</taxon>
        <taxon>Scleractinia</taxon>
        <taxon>Astrocoeniina</taxon>
        <taxon>Pocilloporidae</taxon>
        <taxon>Pocillopora</taxon>
    </lineage>
</organism>
<keyword evidence="2 3" id="KW-1015">Disulfide bond</keyword>
<dbReference type="InterPro" id="IPR035914">
    <property type="entry name" value="Sperma_CUB_dom_sf"/>
</dbReference>
<dbReference type="Pfam" id="PF00431">
    <property type="entry name" value="CUB"/>
    <property type="match status" value="1"/>
</dbReference>
<dbReference type="AlphaFoldDB" id="A0A3M6TTB6"/>
<dbReference type="PANTHER" id="PTHR24251">
    <property type="entry name" value="OVOCHYMASE-RELATED"/>
    <property type="match status" value="1"/>
</dbReference>
<reference evidence="6 7" key="1">
    <citation type="journal article" date="2018" name="Sci. Rep.">
        <title>Comparative analysis of the Pocillopora damicornis genome highlights role of immune system in coral evolution.</title>
        <authorList>
            <person name="Cunning R."/>
            <person name="Bay R.A."/>
            <person name="Gillette P."/>
            <person name="Baker A.C."/>
            <person name="Traylor-Knowles N."/>
        </authorList>
    </citation>
    <scope>NUCLEOTIDE SEQUENCE [LARGE SCALE GENOMIC DNA]</scope>
    <source>
        <strain evidence="6">RSMAS</strain>
        <tissue evidence="6">Whole animal</tissue>
    </source>
</reference>
<feature type="domain" description="CUB" evidence="5">
    <location>
        <begin position="24"/>
        <end position="144"/>
    </location>
</feature>
<evidence type="ECO:0000256" key="3">
    <source>
        <dbReference type="PROSITE-ProRule" id="PRU00059"/>
    </source>
</evidence>
<accession>A0A3M6TTB6</accession>
<keyword evidence="1" id="KW-0677">Repeat</keyword>
<keyword evidence="7" id="KW-1185">Reference proteome</keyword>
<dbReference type="SUPFAM" id="SSF49854">
    <property type="entry name" value="Spermadhesin, CUB domain"/>
    <property type="match status" value="1"/>
</dbReference>
<name>A0A3M6TTB6_POCDA</name>
<protein>
    <recommendedName>
        <fullName evidence="5">CUB domain-containing protein</fullName>
    </recommendedName>
</protein>
<evidence type="ECO:0000256" key="2">
    <source>
        <dbReference type="ARBA" id="ARBA00023157"/>
    </source>
</evidence>
<evidence type="ECO:0000313" key="6">
    <source>
        <dbReference type="EMBL" id="RMX44538.1"/>
    </source>
</evidence>
<feature type="signal peptide" evidence="4">
    <location>
        <begin position="1"/>
        <end position="21"/>
    </location>
</feature>
<dbReference type="InterPro" id="IPR000859">
    <property type="entry name" value="CUB_dom"/>
</dbReference>
<proteinExistence type="predicted"/>
<dbReference type="SMART" id="SM00042">
    <property type="entry name" value="CUB"/>
    <property type="match status" value="1"/>
</dbReference>
<evidence type="ECO:0000259" key="5">
    <source>
        <dbReference type="PROSITE" id="PS01180"/>
    </source>
</evidence>
<comment type="caution">
    <text evidence="3">Lacks conserved residue(s) required for the propagation of feature annotation.</text>
</comment>
<dbReference type="FunFam" id="2.60.120.290:FF:000005">
    <property type="entry name" value="Procollagen C-endopeptidase enhancer 1"/>
    <property type="match status" value="1"/>
</dbReference>
<feature type="chain" id="PRO_5018110473" description="CUB domain-containing protein" evidence="4">
    <location>
        <begin position="22"/>
        <end position="144"/>
    </location>
</feature>
<evidence type="ECO:0000256" key="4">
    <source>
        <dbReference type="SAM" id="SignalP"/>
    </source>
</evidence>
<dbReference type="CDD" id="cd00041">
    <property type="entry name" value="CUB"/>
    <property type="match status" value="1"/>
</dbReference>
<dbReference type="Gene3D" id="2.60.120.290">
    <property type="entry name" value="Spermadhesin, CUB domain"/>
    <property type="match status" value="1"/>
</dbReference>